<dbReference type="EMBL" id="CP003346">
    <property type="protein sequence ID" value="AGA76398.1"/>
    <property type="molecule type" value="Genomic_DNA"/>
</dbReference>
<dbReference type="Proteomes" id="UP000010796">
    <property type="component" value="Chromosome"/>
</dbReference>
<sequence length="203" mass="23222">MTVISSSITRELIDESMDFAQYRALIDQLLLQNKTTGSNHSEAMMDYTRMNVQRMKRWDKTAKVGKGAVEAVKKIARGQVWLVLTEAWCGDAAQNISYIEKLAAFNENIKIRYILRDENLAVMDEFLTNGGRSIPKLVALDEATMDVLFTWGPRPQPLQEMMAAFKEDPKGVSAEEFKKTIHLWYAKDKHQTLEAEFKTLLTQ</sequence>
<protein>
    <recommendedName>
        <fullName evidence="3">Thioredoxin</fullName>
    </recommendedName>
</protein>
<dbReference type="AlphaFoldDB" id="L0FTM9"/>
<evidence type="ECO:0008006" key="3">
    <source>
        <dbReference type="Google" id="ProtNLM"/>
    </source>
</evidence>
<evidence type="ECO:0000313" key="1">
    <source>
        <dbReference type="EMBL" id="AGA76398.1"/>
    </source>
</evidence>
<dbReference type="InterPro" id="IPR036249">
    <property type="entry name" value="Thioredoxin-like_sf"/>
</dbReference>
<name>L0FTM9_ECHVK</name>
<dbReference type="PATRIC" id="fig|926556.3.peg.102"/>
<dbReference type="Pfam" id="PF14595">
    <property type="entry name" value="Thioredoxin_9"/>
    <property type="match status" value="1"/>
</dbReference>
<dbReference type="Gene3D" id="3.40.30.10">
    <property type="entry name" value="Glutaredoxin"/>
    <property type="match status" value="1"/>
</dbReference>
<organism evidence="1 2">
    <name type="scientific">Echinicola vietnamensis (strain DSM 17526 / LMG 23754 / KMM 6221)</name>
    <dbReference type="NCBI Taxonomy" id="926556"/>
    <lineage>
        <taxon>Bacteria</taxon>
        <taxon>Pseudomonadati</taxon>
        <taxon>Bacteroidota</taxon>
        <taxon>Cytophagia</taxon>
        <taxon>Cytophagales</taxon>
        <taxon>Cyclobacteriaceae</taxon>
        <taxon>Echinicola</taxon>
    </lineage>
</organism>
<accession>L0FTM9</accession>
<proteinExistence type="predicted"/>
<dbReference type="OrthoDB" id="6120799at2"/>
<dbReference type="HOGENOM" id="CLU_114536_0_0_10"/>
<dbReference type="KEGG" id="evi:Echvi_0101"/>
<dbReference type="STRING" id="926556.Echvi_0101"/>
<dbReference type="SUPFAM" id="SSF52833">
    <property type="entry name" value="Thioredoxin-like"/>
    <property type="match status" value="1"/>
</dbReference>
<dbReference type="eggNOG" id="COG0526">
    <property type="taxonomic scope" value="Bacteria"/>
</dbReference>
<keyword evidence="2" id="KW-1185">Reference proteome</keyword>
<evidence type="ECO:0000313" key="2">
    <source>
        <dbReference type="Proteomes" id="UP000010796"/>
    </source>
</evidence>
<dbReference type="RefSeq" id="WP_015263966.1">
    <property type="nucleotide sequence ID" value="NC_019904.1"/>
</dbReference>
<reference evidence="2" key="1">
    <citation type="submission" date="2012-02" db="EMBL/GenBank/DDBJ databases">
        <title>The complete genome of Echinicola vietnamensis DSM 17526.</title>
        <authorList>
            <person name="Lucas S."/>
            <person name="Copeland A."/>
            <person name="Lapidus A."/>
            <person name="Glavina del Rio T."/>
            <person name="Dalin E."/>
            <person name="Tice H."/>
            <person name="Bruce D."/>
            <person name="Goodwin L."/>
            <person name="Pitluck S."/>
            <person name="Peters L."/>
            <person name="Ovchinnikova G."/>
            <person name="Teshima H."/>
            <person name="Kyrpides N."/>
            <person name="Mavromatis K."/>
            <person name="Ivanova N."/>
            <person name="Brettin T."/>
            <person name="Detter J.C."/>
            <person name="Han C."/>
            <person name="Larimer F."/>
            <person name="Land M."/>
            <person name="Hauser L."/>
            <person name="Markowitz V."/>
            <person name="Cheng J.-F."/>
            <person name="Hugenholtz P."/>
            <person name="Woyke T."/>
            <person name="Wu D."/>
            <person name="Brambilla E."/>
            <person name="Klenk H.-P."/>
            <person name="Eisen J.A."/>
        </authorList>
    </citation>
    <scope>NUCLEOTIDE SEQUENCE [LARGE SCALE GENOMIC DNA]</scope>
    <source>
        <strain evidence="2">DSM 17526 / LMG 23754 / KMM 6221</strain>
    </source>
</reference>
<gene>
    <name evidence="1" type="ordered locus">Echvi_0101</name>
</gene>